<dbReference type="AlphaFoldDB" id="A0A2S9QMI7"/>
<dbReference type="GO" id="GO:0005886">
    <property type="term" value="C:plasma membrane"/>
    <property type="evidence" value="ECO:0007669"/>
    <property type="project" value="TreeGrafter"/>
</dbReference>
<feature type="transmembrane region" description="Helical" evidence="2">
    <location>
        <begin position="110"/>
        <end position="129"/>
    </location>
</feature>
<proteinExistence type="inferred from homology"/>
<keyword evidence="2" id="KW-0812">Transmembrane</keyword>
<dbReference type="PANTHER" id="PTHR30487:SF0">
    <property type="entry name" value="PREPILIN LEADER PEPTIDASE_N-METHYLTRANSFERASE-RELATED"/>
    <property type="match status" value="1"/>
</dbReference>
<evidence type="ECO:0000313" key="4">
    <source>
        <dbReference type="EMBL" id="PRI10809.1"/>
    </source>
</evidence>
<dbReference type="InterPro" id="IPR050882">
    <property type="entry name" value="Prepilin_peptidase/N-MTase"/>
</dbReference>
<dbReference type="EMBL" id="MWZD01000017">
    <property type="protein sequence ID" value="PRI10809.1"/>
    <property type="molecule type" value="Genomic_DNA"/>
</dbReference>
<dbReference type="PANTHER" id="PTHR30487">
    <property type="entry name" value="TYPE 4 PREPILIN-LIKE PROTEINS LEADER PEPTIDE-PROCESSING ENZYME"/>
    <property type="match status" value="1"/>
</dbReference>
<dbReference type="GO" id="GO:0004190">
    <property type="term" value="F:aspartic-type endopeptidase activity"/>
    <property type="evidence" value="ECO:0007669"/>
    <property type="project" value="InterPro"/>
</dbReference>
<dbReference type="GO" id="GO:0006465">
    <property type="term" value="P:signal peptide processing"/>
    <property type="evidence" value="ECO:0007669"/>
    <property type="project" value="TreeGrafter"/>
</dbReference>
<dbReference type="InterPro" id="IPR000045">
    <property type="entry name" value="Prepilin_IV_endopep_pep"/>
</dbReference>
<gene>
    <name evidence="4" type="ORF">B4915_07895</name>
</gene>
<sequence>MAWAAGGAAVLAHVLFAALSLRLALIDLRERRLPNGLLALGTAGVAALLVAAAGLEARWDRLLPAGSAAAGYGAALVLLWLAARGALGAGDVKLAPVLGLVLGWSGPEAALLWGPLGIAAACAVAAVAARLRRRSVFALGPALLAGAWCGLSLAALGG</sequence>
<dbReference type="Proteomes" id="UP000238650">
    <property type="component" value="Unassembled WGS sequence"/>
</dbReference>
<feature type="transmembrane region" description="Helical" evidence="2">
    <location>
        <begin position="136"/>
        <end position="156"/>
    </location>
</feature>
<keyword evidence="5" id="KW-1185">Reference proteome</keyword>
<comment type="caution">
    <text evidence="4">The sequence shown here is derived from an EMBL/GenBank/DDBJ whole genome shotgun (WGS) entry which is preliminary data.</text>
</comment>
<organism evidence="4 5">
    <name type="scientific">Leucobacter massiliensis</name>
    <dbReference type="NCBI Taxonomy" id="1686285"/>
    <lineage>
        <taxon>Bacteria</taxon>
        <taxon>Bacillati</taxon>
        <taxon>Actinomycetota</taxon>
        <taxon>Actinomycetes</taxon>
        <taxon>Micrococcales</taxon>
        <taxon>Microbacteriaceae</taxon>
        <taxon>Leucobacter</taxon>
    </lineage>
</organism>
<feature type="transmembrane region" description="Helical" evidence="2">
    <location>
        <begin position="36"/>
        <end position="55"/>
    </location>
</feature>
<feature type="transmembrane region" description="Helical" evidence="2">
    <location>
        <begin position="62"/>
        <end position="83"/>
    </location>
</feature>
<name>A0A2S9QMI7_9MICO</name>
<dbReference type="RefSeq" id="WP_105805274.1">
    <property type="nucleotide sequence ID" value="NZ_MWZD01000017.1"/>
</dbReference>
<evidence type="ECO:0000256" key="2">
    <source>
        <dbReference type="SAM" id="Phobius"/>
    </source>
</evidence>
<keyword evidence="2" id="KW-1133">Transmembrane helix</keyword>
<accession>A0A2S9QMI7</accession>
<dbReference type="Gene3D" id="1.20.120.1220">
    <property type="match status" value="1"/>
</dbReference>
<evidence type="ECO:0000256" key="1">
    <source>
        <dbReference type="ARBA" id="ARBA00005801"/>
    </source>
</evidence>
<comment type="similarity">
    <text evidence="1">Belongs to the peptidase A24 family.</text>
</comment>
<feature type="domain" description="Prepilin type IV endopeptidase peptidase" evidence="3">
    <location>
        <begin position="15"/>
        <end position="121"/>
    </location>
</feature>
<evidence type="ECO:0000259" key="3">
    <source>
        <dbReference type="Pfam" id="PF01478"/>
    </source>
</evidence>
<evidence type="ECO:0000313" key="5">
    <source>
        <dbReference type="Proteomes" id="UP000238650"/>
    </source>
</evidence>
<protein>
    <recommendedName>
        <fullName evidence="3">Prepilin type IV endopeptidase peptidase domain-containing protein</fullName>
    </recommendedName>
</protein>
<keyword evidence="2" id="KW-0472">Membrane</keyword>
<dbReference type="Pfam" id="PF01478">
    <property type="entry name" value="Peptidase_A24"/>
    <property type="match status" value="1"/>
</dbReference>
<reference evidence="4 5" key="1">
    <citation type="journal article" date="2017" name="New Microbes New Infect">
        <title>Genome sequence of 'Leucobacter massiliensis' sp. nov. isolated from human pharynx after travel to the 2014 Hajj.</title>
        <authorList>
            <person name="Leangapichart T."/>
            <person name="Gautret P."/>
            <person name="Nguyen T.T."/>
            <person name="Armstrong N."/>
            <person name="Rolain J.M."/>
        </authorList>
    </citation>
    <scope>NUCLEOTIDE SEQUENCE [LARGE SCALE GENOMIC DNA]</scope>
    <source>
        <strain evidence="4 5">122RC15</strain>
    </source>
</reference>